<organism evidence="2 3">
    <name type="scientific">Staphylococcus pseudintermedius</name>
    <dbReference type="NCBI Taxonomy" id="283734"/>
    <lineage>
        <taxon>Bacteria</taxon>
        <taxon>Bacillati</taxon>
        <taxon>Bacillota</taxon>
        <taxon>Bacilli</taxon>
        <taxon>Bacillales</taxon>
        <taxon>Staphylococcaceae</taxon>
        <taxon>Staphylococcus</taxon>
        <taxon>Staphylococcus intermedius group</taxon>
    </lineage>
</organism>
<dbReference type="GO" id="GO:0005886">
    <property type="term" value="C:plasma membrane"/>
    <property type="evidence" value="ECO:0007669"/>
    <property type="project" value="UniProtKB-SubCell"/>
</dbReference>
<comment type="subcellular location">
    <subcellularLocation>
        <location evidence="1">Cell membrane</location>
        <topology evidence="1">Multi-pass membrane protein</topology>
    </subcellularLocation>
</comment>
<dbReference type="EMBL" id="QEIT01000098">
    <property type="protein sequence ID" value="PWZ72904.1"/>
    <property type="molecule type" value="Genomic_DNA"/>
</dbReference>
<dbReference type="InterPro" id="IPR053160">
    <property type="entry name" value="MFS_DHA3_Transporter"/>
</dbReference>
<accession>A0A2A4EI80</accession>
<dbReference type="CDD" id="cd06174">
    <property type="entry name" value="MFS"/>
    <property type="match status" value="1"/>
</dbReference>
<dbReference type="GO" id="GO:0022857">
    <property type="term" value="F:transmembrane transporter activity"/>
    <property type="evidence" value="ECO:0007669"/>
    <property type="project" value="InterPro"/>
</dbReference>
<dbReference type="SUPFAM" id="SSF103473">
    <property type="entry name" value="MFS general substrate transporter"/>
    <property type="match status" value="1"/>
</dbReference>
<dbReference type="Proteomes" id="UP000246800">
    <property type="component" value="Unassembled WGS sequence"/>
</dbReference>
<dbReference type="RefSeq" id="WP_063284857.1">
    <property type="nucleotide sequence ID" value="NZ_BAAFHP010000001.1"/>
</dbReference>
<name>A0A2A4EI80_STAPS</name>
<sequence>MKNLYIVSLLRGITIGFYAPVWIIYLYNSGYNLFLLGLIGTAFEIMKFVFEIPSGAFSDKFGVKYNLITSFICLSITWFLFPFSSNITILIILLLTWTLSETLFSGTFESWISKEVKQSDFSQTLFNNTKVFILFIIIISPLASFTYKMNELLPFVLASMSSLILTLYLIFFVKIKKSEQHEIEKNHSSIIDIIKDASVTMLKNKRTMNIIIASFFFAFVIDTIDRYWQPFFQHIHIDEGIFGFVTTVGGLTLLLLLHIFSVFDNQLNRVPERYNILITFISILLILLLSIGKKAAAFFSVSLVTIADDLMNILINNAINQEMSNKSTSMATIFSLNGASGALGEILSGILFGFIILKLGYNLTFIYCSALLVVPLILYIYNVKLINKRGSSVTKPENYS</sequence>
<dbReference type="Gene3D" id="1.20.1250.20">
    <property type="entry name" value="MFS general substrate transporter like domains"/>
    <property type="match status" value="1"/>
</dbReference>
<dbReference type="GeneID" id="93824393"/>
<evidence type="ECO:0000313" key="2">
    <source>
        <dbReference type="EMBL" id="PWZ72904.1"/>
    </source>
</evidence>
<dbReference type="InterPro" id="IPR011701">
    <property type="entry name" value="MFS"/>
</dbReference>
<protein>
    <submittedName>
        <fullName evidence="2">MFS transporter</fullName>
    </submittedName>
</protein>
<dbReference type="AlphaFoldDB" id="A0A2A4EI80"/>
<evidence type="ECO:0000313" key="3">
    <source>
        <dbReference type="Proteomes" id="UP000246800"/>
    </source>
</evidence>
<proteinExistence type="predicted"/>
<dbReference type="InterPro" id="IPR036259">
    <property type="entry name" value="MFS_trans_sf"/>
</dbReference>
<gene>
    <name evidence="2" type="ORF">DD902_12290</name>
</gene>
<dbReference type="Pfam" id="PF07690">
    <property type="entry name" value="MFS_1"/>
    <property type="match status" value="1"/>
</dbReference>
<dbReference type="PANTHER" id="PTHR23530">
    <property type="entry name" value="TRANSPORT PROTEIN-RELATED"/>
    <property type="match status" value="1"/>
</dbReference>
<dbReference type="PANTHER" id="PTHR23530:SF1">
    <property type="entry name" value="PERMEASE, MAJOR FACILITATOR SUPERFAMILY-RELATED"/>
    <property type="match status" value="1"/>
</dbReference>
<evidence type="ECO:0000256" key="1">
    <source>
        <dbReference type="ARBA" id="ARBA00004651"/>
    </source>
</evidence>
<reference evidence="2 3" key="1">
    <citation type="journal article" date="2018" name="Vet. Microbiol.">
        <title>Clonal diversity and geographic distribution of methicillin-resistant Staphylococcus pseudintermedius from Australian animals: Discovery of novel sequence types.</title>
        <authorList>
            <person name="Worthing K.A."/>
            <person name="Abraham S."/>
            <person name="Coombs G.W."/>
            <person name="Pang S."/>
            <person name="Saputra S."/>
            <person name="Jordan D."/>
            <person name="Trott D.J."/>
            <person name="Norris J.M."/>
        </authorList>
    </citation>
    <scope>NUCLEOTIDE SEQUENCE [LARGE SCALE GENOMIC DNA]</scope>
    <source>
        <strain evidence="2 3">ST525 1</strain>
    </source>
</reference>
<comment type="caution">
    <text evidence="2">The sequence shown here is derived from an EMBL/GenBank/DDBJ whole genome shotgun (WGS) entry which is preliminary data.</text>
</comment>